<dbReference type="InterPro" id="IPR012223">
    <property type="entry name" value="TEII"/>
</dbReference>
<dbReference type="AlphaFoldDB" id="A0A7W7QFW7"/>
<dbReference type="Proteomes" id="UP000520767">
    <property type="component" value="Unassembled WGS sequence"/>
</dbReference>
<dbReference type="PANTHER" id="PTHR11487:SF0">
    <property type="entry name" value="S-ACYL FATTY ACID SYNTHASE THIOESTERASE, MEDIUM CHAIN"/>
    <property type="match status" value="1"/>
</dbReference>
<organism evidence="3 4">
    <name type="scientific">Actinophytocola algeriensis</name>
    <dbReference type="NCBI Taxonomy" id="1768010"/>
    <lineage>
        <taxon>Bacteria</taxon>
        <taxon>Bacillati</taxon>
        <taxon>Actinomycetota</taxon>
        <taxon>Actinomycetes</taxon>
        <taxon>Pseudonocardiales</taxon>
        <taxon>Pseudonocardiaceae</taxon>
    </lineage>
</organism>
<name>A0A7W7QFW7_9PSEU</name>
<dbReference type="SUPFAM" id="SSF53474">
    <property type="entry name" value="alpha/beta-Hydrolases"/>
    <property type="match status" value="1"/>
</dbReference>
<dbReference type="Gene3D" id="3.40.50.1820">
    <property type="entry name" value="alpha/beta hydrolase"/>
    <property type="match status" value="1"/>
</dbReference>
<proteinExistence type="inferred from homology"/>
<dbReference type="InterPro" id="IPR001031">
    <property type="entry name" value="Thioesterase"/>
</dbReference>
<evidence type="ECO:0000313" key="3">
    <source>
        <dbReference type="EMBL" id="MBB4912875.1"/>
    </source>
</evidence>
<comment type="caution">
    <text evidence="3">The sequence shown here is derived from an EMBL/GenBank/DDBJ whole genome shotgun (WGS) entry which is preliminary data.</text>
</comment>
<dbReference type="GO" id="GO:0008610">
    <property type="term" value="P:lipid biosynthetic process"/>
    <property type="evidence" value="ECO:0007669"/>
    <property type="project" value="TreeGrafter"/>
</dbReference>
<evidence type="ECO:0000259" key="2">
    <source>
        <dbReference type="Pfam" id="PF00975"/>
    </source>
</evidence>
<reference evidence="3 4" key="1">
    <citation type="submission" date="2020-08" db="EMBL/GenBank/DDBJ databases">
        <title>Genomic Encyclopedia of Type Strains, Phase III (KMG-III): the genomes of soil and plant-associated and newly described type strains.</title>
        <authorList>
            <person name="Whitman W."/>
        </authorList>
    </citation>
    <scope>NUCLEOTIDE SEQUENCE [LARGE SCALE GENOMIC DNA]</scope>
    <source>
        <strain evidence="3 4">CECT 8960</strain>
    </source>
</reference>
<accession>A0A7W7QFW7</accession>
<feature type="domain" description="Thioesterase" evidence="2">
    <location>
        <begin position="17"/>
        <end position="228"/>
    </location>
</feature>
<dbReference type="Pfam" id="PF00975">
    <property type="entry name" value="Thioesterase"/>
    <property type="match status" value="1"/>
</dbReference>
<protein>
    <submittedName>
        <fullName evidence="3">Surfactin synthase thioesterase subunit</fullName>
    </submittedName>
</protein>
<dbReference type="RefSeq" id="WP_184816819.1">
    <property type="nucleotide sequence ID" value="NZ_JACHJQ010000018.1"/>
</dbReference>
<gene>
    <name evidence="3" type="ORF">FHR82_009149</name>
</gene>
<dbReference type="InterPro" id="IPR029058">
    <property type="entry name" value="AB_hydrolase_fold"/>
</dbReference>
<keyword evidence="4" id="KW-1185">Reference proteome</keyword>
<dbReference type="EMBL" id="JACHJQ010000018">
    <property type="protein sequence ID" value="MBB4912875.1"/>
    <property type="molecule type" value="Genomic_DNA"/>
</dbReference>
<evidence type="ECO:0000256" key="1">
    <source>
        <dbReference type="ARBA" id="ARBA00007169"/>
    </source>
</evidence>
<evidence type="ECO:0000313" key="4">
    <source>
        <dbReference type="Proteomes" id="UP000520767"/>
    </source>
</evidence>
<sequence>MTWLRGIDPRPGAETVLVCFPHAAGSASFFRDWAGDLPDVDLHSVQYPGRADRMADPLPTDLVEMARGVRESLEPLLERPIALFGHSMGAIVAFEVARMLAADGARVPHLFVSGARAAHDPDHAPAGAAQRGDESIMRSLAKLGGTHAELLDDPLLAELVMPYVRADFVMFERYQYVPGASLTCPVTAINGDEDSHCTEDRTRRWSELTSAGFAQHVFPGEHFYLIQHPPFGIIRAALGTGVRGQAAPST</sequence>
<comment type="similarity">
    <text evidence="1">Belongs to the thioesterase family.</text>
</comment>
<dbReference type="PANTHER" id="PTHR11487">
    <property type="entry name" value="THIOESTERASE"/>
    <property type="match status" value="1"/>
</dbReference>